<dbReference type="Proteomes" id="UP001526246">
    <property type="component" value="Unassembled WGS sequence"/>
</dbReference>
<name>A0ABT3JHH7_9SPHN</name>
<feature type="transmembrane region" description="Helical" evidence="6">
    <location>
        <begin position="69"/>
        <end position="87"/>
    </location>
</feature>
<sequence>MINFDFFPSRRLAWYTAKLFLTRGLAVMFSLSLVLMMLNLLSESGKILAVPGNDNADVWHYVALRLPQIVSFAFPFSFLLGTLIVFVTLNQNSEIIAMKAAGMSAHQLIAPLILTSLLLAGVSFAFNEGVVTKASRELSAWEGNDYRPVPPDKAVVSNVWITAGDDMVRSRLVIGRGAATQLDRVTIYERRANAVTRIIDAEHAVQDAGAWQLQRVRVYDGAMNFVRRVPTLRALDGVDPGRFTLAKVDPEAKSFFALRRSLAELQAAGRQTDEVETGLWHKVSEPLSTLLMPLLAAVAAFGLARSGKVLVRAALGMGLGFTYFVADNFSLAMGNVGAYPPLLAAWAPFLLFLLIGETVLVRSEE</sequence>
<evidence type="ECO:0000313" key="7">
    <source>
        <dbReference type="EMBL" id="MCW3798190.1"/>
    </source>
</evidence>
<dbReference type="PANTHER" id="PTHR33529">
    <property type="entry name" value="SLR0882 PROTEIN-RELATED"/>
    <property type="match status" value="1"/>
</dbReference>
<evidence type="ECO:0000256" key="2">
    <source>
        <dbReference type="ARBA" id="ARBA00022475"/>
    </source>
</evidence>
<dbReference type="EMBL" id="JAPDOB010000002">
    <property type="protein sequence ID" value="MCW3798190.1"/>
    <property type="molecule type" value="Genomic_DNA"/>
</dbReference>
<feature type="transmembrane region" description="Helical" evidence="6">
    <location>
        <begin position="338"/>
        <end position="361"/>
    </location>
</feature>
<evidence type="ECO:0000256" key="4">
    <source>
        <dbReference type="ARBA" id="ARBA00022989"/>
    </source>
</evidence>
<dbReference type="InterPro" id="IPR005495">
    <property type="entry name" value="LptG/LptF_permease"/>
</dbReference>
<evidence type="ECO:0000256" key="3">
    <source>
        <dbReference type="ARBA" id="ARBA00022692"/>
    </source>
</evidence>
<dbReference type="InterPro" id="IPR030923">
    <property type="entry name" value="LptG"/>
</dbReference>
<dbReference type="RefSeq" id="WP_264882913.1">
    <property type="nucleotide sequence ID" value="NZ_JAPDOB010000002.1"/>
</dbReference>
<reference evidence="7 8" key="1">
    <citation type="submission" date="2022-10" db="EMBL/GenBank/DDBJ databases">
        <title>Sphingomonas sp.</title>
        <authorList>
            <person name="Jin C."/>
        </authorList>
    </citation>
    <scope>NUCLEOTIDE SEQUENCE [LARGE SCALE GENOMIC DNA]</scope>
    <source>
        <strain evidence="7 8">BN140010</strain>
    </source>
</reference>
<keyword evidence="3 6" id="KW-0812">Transmembrane</keyword>
<feature type="transmembrane region" description="Helical" evidence="6">
    <location>
        <begin position="108"/>
        <end position="126"/>
    </location>
</feature>
<keyword evidence="4 6" id="KW-1133">Transmembrane helix</keyword>
<keyword evidence="2" id="KW-1003">Cell membrane</keyword>
<evidence type="ECO:0000256" key="6">
    <source>
        <dbReference type="SAM" id="Phobius"/>
    </source>
</evidence>
<accession>A0ABT3JHH7</accession>
<dbReference type="PANTHER" id="PTHR33529:SF2">
    <property type="entry name" value="LIPOPOLYSACCHARIDE EXPORT SYSTEM PERMEASE PROTEIN LPTG"/>
    <property type="match status" value="1"/>
</dbReference>
<evidence type="ECO:0000256" key="1">
    <source>
        <dbReference type="ARBA" id="ARBA00004651"/>
    </source>
</evidence>
<dbReference type="NCBIfam" id="TIGR04408">
    <property type="entry name" value="LptG_lptG"/>
    <property type="match status" value="1"/>
</dbReference>
<evidence type="ECO:0000313" key="8">
    <source>
        <dbReference type="Proteomes" id="UP001526246"/>
    </source>
</evidence>
<dbReference type="Pfam" id="PF03739">
    <property type="entry name" value="LptF_LptG"/>
    <property type="match status" value="1"/>
</dbReference>
<comment type="caution">
    <text evidence="7">The sequence shown here is derived from an EMBL/GenBank/DDBJ whole genome shotgun (WGS) entry which is preliminary data.</text>
</comment>
<feature type="transmembrane region" description="Helical" evidence="6">
    <location>
        <begin position="309"/>
        <end position="326"/>
    </location>
</feature>
<comment type="subcellular location">
    <subcellularLocation>
        <location evidence="1">Cell membrane</location>
        <topology evidence="1">Multi-pass membrane protein</topology>
    </subcellularLocation>
</comment>
<organism evidence="7 8">
    <name type="scientific">Sphingomonas arvum</name>
    <dbReference type="NCBI Taxonomy" id="2992113"/>
    <lineage>
        <taxon>Bacteria</taxon>
        <taxon>Pseudomonadati</taxon>
        <taxon>Pseudomonadota</taxon>
        <taxon>Alphaproteobacteria</taxon>
        <taxon>Sphingomonadales</taxon>
        <taxon>Sphingomonadaceae</taxon>
        <taxon>Sphingomonas</taxon>
    </lineage>
</organism>
<proteinExistence type="predicted"/>
<protein>
    <submittedName>
        <fullName evidence="7">LPS export ABC transporter permease LptG</fullName>
    </submittedName>
</protein>
<gene>
    <name evidence="7" type="primary">lptG</name>
    <name evidence="7" type="ORF">OMW55_10275</name>
</gene>
<keyword evidence="8" id="KW-1185">Reference proteome</keyword>
<keyword evidence="5 6" id="KW-0472">Membrane</keyword>
<evidence type="ECO:0000256" key="5">
    <source>
        <dbReference type="ARBA" id="ARBA00023136"/>
    </source>
</evidence>
<feature type="transmembrane region" description="Helical" evidence="6">
    <location>
        <begin position="20"/>
        <end position="41"/>
    </location>
</feature>